<name>A0ABT3GSE8_9BACT</name>
<keyword evidence="5" id="KW-1185">Reference proteome</keyword>
<reference evidence="4 5" key="1">
    <citation type="submission" date="2022-10" db="EMBL/GenBank/DDBJ databases">
        <title>Luteolibacter arcticus strain CCTCC AB 2014275, whole genome shotgun sequencing project.</title>
        <authorList>
            <person name="Zhao G."/>
            <person name="Shen L."/>
        </authorList>
    </citation>
    <scope>NUCLEOTIDE SEQUENCE [LARGE SCALE GENOMIC DNA]</scope>
    <source>
        <strain evidence="4 5">CCTCC AB 2014275</strain>
    </source>
</reference>
<dbReference type="Proteomes" id="UP001320876">
    <property type="component" value="Unassembled WGS sequence"/>
</dbReference>
<dbReference type="Pfam" id="PF18998">
    <property type="entry name" value="Flg_new_2"/>
    <property type="match status" value="1"/>
</dbReference>
<feature type="domain" description="Bacterial repeat" evidence="3">
    <location>
        <begin position="2605"/>
        <end position="2670"/>
    </location>
</feature>
<dbReference type="PROSITE" id="PS00018">
    <property type="entry name" value="EF_HAND_1"/>
    <property type="match status" value="1"/>
</dbReference>
<evidence type="ECO:0000259" key="3">
    <source>
        <dbReference type="Pfam" id="PF18998"/>
    </source>
</evidence>
<feature type="region of interest" description="Disordered" evidence="1">
    <location>
        <begin position="1267"/>
        <end position="1287"/>
    </location>
</feature>
<feature type="compositionally biased region" description="Low complexity" evidence="1">
    <location>
        <begin position="1684"/>
        <end position="1708"/>
    </location>
</feature>
<proteinExistence type="predicted"/>
<accession>A0ABT3GSE8</accession>
<evidence type="ECO:0000313" key="5">
    <source>
        <dbReference type="Proteomes" id="UP001320876"/>
    </source>
</evidence>
<dbReference type="EMBL" id="JAPDDT010000027">
    <property type="protein sequence ID" value="MCW1926457.1"/>
    <property type="molecule type" value="Genomic_DNA"/>
</dbReference>
<dbReference type="InterPro" id="IPR018247">
    <property type="entry name" value="EF_Hand_1_Ca_BS"/>
</dbReference>
<feature type="region of interest" description="Disordered" evidence="1">
    <location>
        <begin position="1684"/>
        <end position="1715"/>
    </location>
</feature>
<gene>
    <name evidence="4" type="ORF">OKA05_28155</name>
</gene>
<sequence length="2949" mass="310847">MKPRPSSTLVVLSLLLPAVLHAASDVTISTASTSGGSFSGTNPRVFTPVDAAAFVQASIIQTDLNAGTGVTINTASAAAGNGDIVLSSALSKSAGASPGAMVWNAARDITINATLSASGGAMPLTLNAGRKITITQGITTNGGSILLNPVEELILGSGLNAGAGAVTLKSGLLRSSIASPVITTSSLTIASGASLRMPGSVTGSLTVAGSVSPALPGATGSLSVSGALAIQAGSTTNIELGGTSMGSTYDKITATGAVTIAGALQVDLVNNFHDTIAAGTFTILEGLSISGTFTGLPNGSRYTLANDRGSFRINYNSKTVTLDDWQPVIHTLTWDPGTAETGTAIFSNTNTRAGRHYFKVTTQSSDLGGWRSRLTVTSGEAALYFSKTALPTTSSSTHSSVQTGSDGLVLRDDQFAANEEWSLMVYATEGAQWSLVSGKPYVHDLGTLPFTDANSNGQYDIGEAVAPQNAPAAPMPPEGIRFYKSVLPTGTPGWSLYLGGSNREIALRSNKLPFHNHSSNYVRKQAGRMLAVPPVIGTTGSTWYASIVAPAGESIGLDSRIQMVSDLAYNGTVSNVAVTGTPYRVYRVQVPVDQIAWDIHAVAIAGNPDIAVRKGSVAAEFDNEAFSATAGSATEGITLVPNYLTDGTWYITTWSDAPYTFTLKNGDPVITPLSFTDTKVNDQSARSGWRFYALTDIPSQVGALGWELQLSNHVPGTQIALRRNKVPGRWQKRVDGGIGVTDTAATYMDESSTNGFIQRMNHQADVWYVGVFLPQQALGAFTLDVHPIAPSTLSFQGSTVVGPIPSQKWRYYRMDIGSGMLAWDLLLANSTGGNCTLVVRRDQLPSTTGTNNGVNTPWSPVSEAVWPSGYQITGGNDWTGRAYDVTGSARREMNDRILVAAGRPLVPGTYYIGIYNDGSDPVTKTTGQTASMTLESRAIGEGLDIPVGTLGLAAGSSVTVNNLEPREAAYYKVSIPENTQSWEFTLEQSSGESAVVARRDMIPEFTAAYNGNVQDTASNGTRQVKVQRIGSERYLLLPYNNQASLMQGDYYIGVLSEGLNPPAWDVIGSGPVSATLTSRGPLAIQNLGAASISGINQSISLSGAQVKAYQFTVPVGTAALEVRLENRVGNPQLAMISGTMIPQPDASIQDYGVAGGQTAAPAGGMARVTTGNLLNIANPVAGVYTLTVRAEDVSSVYPDASADLVIMANAPVPLAFNGTETVTNHTATAWRYFQVTVPEGVMAWDIRLTNITSGNPQMVIRRDQLPSSVGTNAGGSTPWNPSGDSSWPSAYQWAGSSDWTGRGFDLPSSPRRGVGDRVFAAMGRPLVPGTYLVGVLNQGTDPVTNTANTLASYSIESRGVGTGQPVTVGEIPFAVGSSATVTELPRREAAFFKITVPPNTARWEFNMSPTVGEALMLVRRGVLPDFNGAEAGNIQDASGNRAMKMQRAGMDRYLLLPENNQDFIVADDYYLAIVAEGVNPPNASVIGTGSSSAIFTIQQPLAVADLGTVSTAGITQAVALAAAETKAFQFTVPAGTVSMEIGVENKTGNPQMAFISGTRIPQPDGSLQDYGVAGGQTAAPAGGGMSRQSGSGLLTFTNPPAGVYTATVRADDAVSAASANFVIRANAPQDLPLGGGTTEVTNHGPNSWKYFRVEIPADIAGWDLRIKDITGGDVSWAIRRDQIPANTGTNTGGSTPWSPSSSATWPSGNQWAGGKDWTERSYDAAASPRRELNDRLVMAMGRPLEAGTYYIGILNGGSDPFGVGSNQPSSYTIESRFIGAGKAIPIGTLSFAAGSSVAVNNLTPREANYYKVSIPDNVPSWEFTFATTSGEMLVAARQGYIPDFNAAAAGDLQLATGSRQVKVQKAGGERYLLLPPNNEDKIVAGDYYLAVVSEGVNPPAGVIGSGTSSGTLASNGSPAVNHLGTASLTPINHAVSLAGAQVTGYQFTVPEGVVSLELQLNNRTGNPRMALISGSRLTFVDTGANKFGTGGGQSTTPAGSVARVMADSLITVPNPPAGIYSLTVRADEVGTGVYPDATGDLVIVARPRTTLNFAAIQNGNGLSHSDTKQLATGQKQFYEIAVPATLTGQPVIGWILKVNHAQGDTTLRVYRTWGNTATGIQVTGNTALIVPPFLTFDETWFVEVTASGLTNYTLTSQPVTLERPVWQMPAGHNFTFGDSGNDSSGNPLPGDRGVDIGQDDWHIYAIDVPQGNSGLLRTELRAISGNPDLFIREDGVPTTDHDINGGELGGASLVHREMKDSGSEYGNWVPVDGRAERQLRPGRWYLGVKASGGSNARYRLLASTGNVTDLDLTSASVNNQTLIGRDWRYYRFTVPVDAPATWNLGFTQQVGDVVMWVRDTVPSGQNSPTNSVNSSIESWVDDNKNQGPYLTGGYDAPQVYGFNTPPLRPGHTYYAGFRANSDATFSLTSTTTGSAPAAIPVSFYNGVIDTSIPAGGNVLYKIAAPADATRLKWTSTHPAAVQIRVEQGTIPAFMGNQHSTSSVANSTLSQALTSTGWPWQSSQTYYVRILNNGASPASVVVNIAGLNAGTEDEDNDGLLDAWERQYFSNLNQTATTDPDGDGVINSVEFTDQTTPNDINSAKYFLTVNANFGSVTKSPNLPKYDRGTSVTLTPTPNAGLIFTGWSVGATGTDNPLQFAIAANRNITAHFGVNLPVALESPLTFTTGGDGLWMGQVVTSMDGEDAAQSAPIGHSQQAWMETTVNGPGEIAFAWKVSSQSGDYLEFYIDGVLMTGRITGEVDWQLKSYAVDPGQHVLRWRYMKNSSGIAGSDTAWVDAVQWIPEGSYSEWVSDHFTEQEIGDPAIVGQDADPDDDGIANVIEYAFGTEPREGDSDRDLTRVRPEMVKVANESRLRLRFTLPQFIPADVLYQIEVSDDLDEWTVVAEQSGAVGWSGDAASAVAPVANGRREHVITDTTHGNARFGRVKVTVP</sequence>
<dbReference type="RefSeq" id="WP_264490565.1">
    <property type="nucleotide sequence ID" value="NZ_JAPDDT010000027.1"/>
</dbReference>
<protein>
    <recommendedName>
        <fullName evidence="3">Bacterial repeat domain-containing protein</fullName>
    </recommendedName>
</protein>
<feature type="signal peptide" evidence="2">
    <location>
        <begin position="1"/>
        <end position="22"/>
    </location>
</feature>
<organism evidence="4 5">
    <name type="scientific">Luteolibacter arcticus</name>
    <dbReference type="NCBI Taxonomy" id="1581411"/>
    <lineage>
        <taxon>Bacteria</taxon>
        <taxon>Pseudomonadati</taxon>
        <taxon>Verrucomicrobiota</taxon>
        <taxon>Verrucomicrobiia</taxon>
        <taxon>Verrucomicrobiales</taxon>
        <taxon>Verrucomicrobiaceae</taxon>
        <taxon>Luteolibacter</taxon>
    </lineage>
</organism>
<evidence type="ECO:0000313" key="4">
    <source>
        <dbReference type="EMBL" id="MCW1926457.1"/>
    </source>
</evidence>
<comment type="caution">
    <text evidence="4">The sequence shown here is derived from an EMBL/GenBank/DDBJ whole genome shotgun (WGS) entry which is preliminary data.</text>
</comment>
<dbReference type="Gene3D" id="2.60.120.380">
    <property type="match status" value="2"/>
</dbReference>
<evidence type="ECO:0000256" key="1">
    <source>
        <dbReference type="SAM" id="MobiDB-lite"/>
    </source>
</evidence>
<dbReference type="InterPro" id="IPR044060">
    <property type="entry name" value="Bacterial_rp_domain"/>
</dbReference>
<keyword evidence="2" id="KW-0732">Signal</keyword>
<evidence type="ECO:0000256" key="2">
    <source>
        <dbReference type="SAM" id="SignalP"/>
    </source>
</evidence>
<feature type="chain" id="PRO_5046114227" description="Bacterial repeat domain-containing protein" evidence="2">
    <location>
        <begin position="23"/>
        <end position="2949"/>
    </location>
</feature>